<protein>
    <submittedName>
        <fullName evidence="1">Uncharacterized protein</fullName>
    </submittedName>
</protein>
<name>A0A7J7HQT2_CAMSI</name>
<keyword evidence="2" id="KW-1185">Reference proteome</keyword>
<comment type="caution">
    <text evidence="1">The sequence shown here is derived from an EMBL/GenBank/DDBJ whole genome shotgun (WGS) entry which is preliminary data.</text>
</comment>
<reference evidence="2" key="1">
    <citation type="journal article" date="2020" name="Nat. Commun.">
        <title>Genome assembly of wild tea tree DASZ reveals pedigree and selection history of tea varieties.</title>
        <authorList>
            <person name="Zhang W."/>
            <person name="Zhang Y."/>
            <person name="Qiu H."/>
            <person name="Guo Y."/>
            <person name="Wan H."/>
            <person name="Zhang X."/>
            <person name="Scossa F."/>
            <person name="Alseekh S."/>
            <person name="Zhang Q."/>
            <person name="Wang P."/>
            <person name="Xu L."/>
            <person name="Schmidt M.H."/>
            <person name="Jia X."/>
            <person name="Li D."/>
            <person name="Zhu A."/>
            <person name="Guo F."/>
            <person name="Chen W."/>
            <person name="Ni D."/>
            <person name="Usadel B."/>
            <person name="Fernie A.R."/>
            <person name="Wen W."/>
        </authorList>
    </citation>
    <scope>NUCLEOTIDE SEQUENCE [LARGE SCALE GENOMIC DNA]</scope>
    <source>
        <strain evidence="2">cv. G240</strain>
    </source>
</reference>
<dbReference type="Proteomes" id="UP000593564">
    <property type="component" value="Unassembled WGS sequence"/>
</dbReference>
<proteinExistence type="predicted"/>
<evidence type="ECO:0000313" key="1">
    <source>
        <dbReference type="EMBL" id="KAF5955203.1"/>
    </source>
</evidence>
<accession>A0A7J7HQT2</accession>
<evidence type="ECO:0000313" key="2">
    <source>
        <dbReference type="Proteomes" id="UP000593564"/>
    </source>
</evidence>
<organism evidence="1 2">
    <name type="scientific">Camellia sinensis</name>
    <name type="common">Tea plant</name>
    <name type="synonym">Thea sinensis</name>
    <dbReference type="NCBI Taxonomy" id="4442"/>
    <lineage>
        <taxon>Eukaryota</taxon>
        <taxon>Viridiplantae</taxon>
        <taxon>Streptophyta</taxon>
        <taxon>Embryophyta</taxon>
        <taxon>Tracheophyta</taxon>
        <taxon>Spermatophyta</taxon>
        <taxon>Magnoliopsida</taxon>
        <taxon>eudicotyledons</taxon>
        <taxon>Gunneridae</taxon>
        <taxon>Pentapetalae</taxon>
        <taxon>asterids</taxon>
        <taxon>Ericales</taxon>
        <taxon>Theaceae</taxon>
        <taxon>Camellia</taxon>
    </lineage>
</organism>
<dbReference type="AlphaFoldDB" id="A0A7J7HQT2"/>
<gene>
    <name evidence="1" type="ORF">HYC85_008059</name>
</gene>
<reference evidence="1 2" key="2">
    <citation type="submission" date="2020-07" db="EMBL/GenBank/DDBJ databases">
        <title>Genome assembly of wild tea tree DASZ reveals pedigree and selection history of tea varieties.</title>
        <authorList>
            <person name="Zhang W."/>
        </authorList>
    </citation>
    <scope>NUCLEOTIDE SEQUENCE [LARGE SCALE GENOMIC DNA]</scope>
    <source>
        <strain evidence="2">cv. G240</strain>
        <tissue evidence="1">Leaf</tissue>
    </source>
</reference>
<dbReference type="EMBL" id="JACBKZ010000003">
    <property type="protein sequence ID" value="KAF5955203.1"/>
    <property type="molecule type" value="Genomic_DNA"/>
</dbReference>
<sequence>MNLRVPKRIYSAAMVSYLVEPTLDPAAAVAGTACFLDDAREHLSFLSSWFICCCLHSRLQKALSPLQNSCDYLFLMIKV</sequence>